<dbReference type="NCBIfam" id="NF047358">
    <property type="entry name" value="TenpIN"/>
    <property type="match status" value="1"/>
</dbReference>
<dbReference type="CDD" id="cd17493">
    <property type="entry name" value="toxin_TenpN"/>
    <property type="match status" value="1"/>
</dbReference>
<dbReference type="OrthoDB" id="8448305at2"/>
<proteinExistence type="predicted"/>
<dbReference type="AlphaFoldDB" id="A0A1T4N7E3"/>
<dbReference type="InterPro" id="IPR049929">
    <property type="entry name" value="TenpN-like"/>
</dbReference>
<keyword evidence="2" id="KW-1185">Reference proteome</keyword>
<dbReference type="RefSeq" id="WP_078744658.1">
    <property type="nucleotide sequence ID" value="NZ_FUXG01000005.1"/>
</dbReference>
<evidence type="ECO:0000313" key="2">
    <source>
        <dbReference type="Proteomes" id="UP000191418"/>
    </source>
</evidence>
<dbReference type="EMBL" id="MTSM01000006">
    <property type="protein sequence ID" value="OPX55862.1"/>
    <property type="molecule type" value="Genomic_DNA"/>
</dbReference>
<name>A0A1T4N7E3_9GAMM</name>
<dbReference type="Proteomes" id="UP000191418">
    <property type="component" value="Unassembled WGS sequence"/>
</dbReference>
<comment type="caution">
    <text evidence="1">The sequence shown here is derived from an EMBL/GenBank/DDBJ whole genome shotgun (WGS) entry which is preliminary data.</text>
</comment>
<accession>A0A1T4N7E3</accession>
<reference evidence="1 2" key="1">
    <citation type="submission" date="2017-01" db="EMBL/GenBank/DDBJ databases">
        <title>Genome Sequencing of a Marine Spirillum, Oceanospirillum multiglobuliferum ATCC 33336, from Japan.</title>
        <authorList>
            <person name="Carney J.G."/>
            <person name="Trachtenberg A.M."/>
            <person name="Rheaume B.A."/>
            <person name="Linnane J.D."/>
            <person name="Pitts N.L."/>
            <person name="Mykles D.L."/>
            <person name="Maclea K.S."/>
        </authorList>
    </citation>
    <scope>NUCLEOTIDE SEQUENCE [LARGE SCALE GENOMIC DNA]</scope>
    <source>
        <strain evidence="1 2">ATCC 33336</strain>
    </source>
</reference>
<organism evidence="1 2">
    <name type="scientific">Oceanospirillum multiglobuliferum</name>
    <dbReference type="NCBI Taxonomy" id="64969"/>
    <lineage>
        <taxon>Bacteria</taxon>
        <taxon>Pseudomonadati</taxon>
        <taxon>Pseudomonadota</taxon>
        <taxon>Gammaproteobacteria</taxon>
        <taxon>Oceanospirillales</taxon>
        <taxon>Oceanospirillaceae</taxon>
        <taxon>Oceanospirillum</taxon>
    </lineage>
</organism>
<gene>
    <name evidence="1" type="ORF">BTE48_06600</name>
</gene>
<protein>
    <submittedName>
        <fullName evidence="1">Uncharacterized protein</fullName>
    </submittedName>
</protein>
<evidence type="ECO:0000313" key="1">
    <source>
        <dbReference type="EMBL" id="OPX55862.1"/>
    </source>
</evidence>
<sequence>MDLRKLDKSFYPANTHLKQALDLIDGQWIPNKTRGHGIVVISIRNLTFGIPLRSNIQHKSSYPTQGRHGLPHKGLDYSKALLVLDSSYISNEIFRIPNSERSKLKDKQHYITQKFSQYVERYVDAVNKEDKNILNSEGYRFSTLQNYHKELGINLK</sequence>